<dbReference type="PANTHER" id="PTHR36595:SF1">
    <property type="entry name" value="TRANSMEMBRANE PROTEIN"/>
    <property type="match status" value="1"/>
</dbReference>
<feature type="transmembrane region" description="Helical" evidence="2">
    <location>
        <begin position="12"/>
        <end position="32"/>
    </location>
</feature>
<dbReference type="Gramene" id="KMT15873">
    <property type="protein sequence ID" value="KMT15873"/>
    <property type="gene ID" value="BVRB_3g055610"/>
</dbReference>
<proteinExistence type="predicted"/>
<protein>
    <submittedName>
        <fullName evidence="3">Uncharacterized protein</fullName>
    </submittedName>
</protein>
<dbReference type="PANTHER" id="PTHR36595">
    <property type="entry name" value="TRANSMEMBRANE PROTEIN"/>
    <property type="match status" value="1"/>
</dbReference>
<dbReference type="OMA" id="WICKEAS"/>
<evidence type="ECO:0000313" key="3">
    <source>
        <dbReference type="EMBL" id="KMT15873.1"/>
    </source>
</evidence>
<dbReference type="EMBL" id="KQ090058">
    <property type="protein sequence ID" value="KMT15873.1"/>
    <property type="molecule type" value="Genomic_DNA"/>
</dbReference>
<evidence type="ECO:0000256" key="2">
    <source>
        <dbReference type="SAM" id="Phobius"/>
    </source>
</evidence>
<keyword evidence="2" id="KW-0812">Transmembrane</keyword>
<reference evidence="3 4" key="1">
    <citation type="journal article" date="2014" name="Nature">
        <title>The genome of the recently domesticated crop plant sugar beet (Beta vulgaris).</title>
        <authorList>
            <person name="Dohm J.C."/>
            <person name="Minoche A.E."/>
            <person name="Holtgrawe D."/>
            <person name="Capella-Gutierrez S."/>
            <person name="Zakrzewski F."/>
            <person name="Tafer H."/>
            <person name="Rupp O."/>
            <person name="Sorensen T.R."/>
            <person name="Stracke R."/>
            <person name="Reinhardt R."/>
            <person name="Goesmann A."/>
            <person name="Kraft T."/>
            <person name="Schulz B."/>
            <person name="Stadler P.F."/>
            <person name="Schmidt T."/>
            <person name="Gabaldon T."/>
            <person name="Lehrach H."/>
            <person name="Weisshaar B."/>
            <person name="Himmelbauer H."/>
        </authorList>
    </citation>
    <scope>NUCLEOTIDE SEQUENCE [LARGE SCALE GENOMIC DNA]</scope>
    <source>
        <tissue evidence="3">Taproot</tissue>
    </source>
</reference>
<gene>
    <name evidence="3" type="ORF">BVRB_3g055610</name>
</gene>
<keyword evidence="4" id="KW-1185">Reference proteome</keyword>
<accession>A0A0J8CV83</accession>
<organism evidence="3 4">
    <name type="scientific">Beta vulgaris subsp. vulgaris</name>
    <name type="common">Beet</name>
    <dbReference type="NCBI Taxonomy" id="3555"/>
    <lineage>
        <taxon>Eukaryota</taxon>
        <taxon>Viridiplantae</taxon>
        <taxon>Streptophyta</taxon>
        <taxon>Embryophyta</taxon>
        <taxon>Tracheophyta</taxon>
        <taxon>Spermatophyta</taxon>
        <taxon>Magnoliopsida</taxon>
        <taxon>eudicotyledons</taxon>
        <taxon>Gunneridae</taxon>
        <taxon>Pentapetalae</taxon>
        <taxon>Caryophyllales</taxon>
        <taxon>Chenopodiaceae</taxon>
        <taxon>Betoideae</taxon>
        <taxon>Beta</taxon>
    </lineage>
</organism>
<dbReference type="OrthoDB" id="1110706at2759"/>
<name>A0A0J8CV83_BETVV</name>
<feature type="region of interest" description="Disordered" evidence="1">
    <location>
        <begin position="73"/>
        <end position="95"/>
    </location>
</feature>
<dbReference type="KEGG" id="bvg:109134612"/>
<dbReference type="AlphaFoldDB" id="A0A0J8CV83"/>
<keyword evidence="2" id="KW-0472">Membrane</keyword>
<feature type="compositionally biased region" description="Basic and acidic residues" evidence="1">
    <location>
        <begin position="84"/>
        <end position="95"/>
    </location>
</feature>
<dbReference type="Proteomes" id="UP000035740">
    <property type="component" value="Chromosome 3"/>
</dbReference>
<keyword evidence="2" id="KW-1133">Transmembrane helix</keyword>
<evidence type="ECO:0000313" key="4">
    <source>
        <dbReference type="Proteomes" id="UP000035740"/>
    </source>
</evidence>
<sequence length="222" mass="26192">MLDSTVELIAQATSNFHLIFCFCNIIIVFLLIDRSKSDSHPIPSSIDVLHIDVYPNAITNDYKHYPKVIEDDHTTKEDDEDSEMEAKHDHEHERAFEINLNPTTVKIDNENHAEVVEDDYTKERLFTEAVKQKEEDEVLHHHELKTRIEIDNENHAEVVVDDHKKERSSTEAVEHKEEDEVLHDYELKTRIEEFINKIHKEWKAERLRTAAMQHHCIRVEIS</sequence>
<evidence type="ECO:0000256" key="1">
    <source>
        <dbReference type="SAM" id="MobiDB-lite"/>
    </source>
</evidence>